<dbReference type="InterPro" id="IPR017592">
    <property type="entry name" value="Pilus_assmbl_Flp-typ_CpaB"/>
</dbReference>
<dbReference type="EMBL" id="JAPFIT010000003">
    <property type="protein sequence ID" value="MDC5738569.1"/>
    <property type="molecule type" value="Genomic_DNA"/>
</dbReference>
<organism evidence="3 4">
    <name type="scientific">Vibrio europaeus</name>
    <dbReference type="NCBI Taxonomy" id="300876"/>
    <lineage>
        <taxon>Bacteria</taxon>
        <taxon>Pseudomonadati</taxon>
        <taxon>Pseudomonadota</taxon>
        <taxon>Gammaproteobacteria</taxon>
        <taxon>Vibrionales</taxon>
        <taxon>Vibrionaceae</taxon>
        <taxon>Vibrio</taxon>
        <taxon>Vibrio oreintalis group</taxon>
    </lineage>
</organism>
<evidence type="ECO:0000259" key="1">
    <source>
        <dbReference type="Pfam" id="PF16976"/>
    </source>
</evidence>
<evidence type="ECO:0000313" key="4">
    <source>
        <dbReference type="Proteomes" id="UP000094761"/>
    </source>
</evidence>
<comment type="caution">
    <text evidence="3">The sequence shown here is derived from an EMBL/GenBank/DDBJ whole genome shotgun (WGS) entry which is preliminary data.</text>
</comment>
<evidence type="ECO:0000313" key="3">
    <source>
        <dbReference type="EMBL" id="OAN00088.1"/>
    </source>
</evidence>
<dbReference type="Proteomes" id="UP001150001">
    <property type="component" value="Unassembled WGS sequence"/>
</dbReference>
<dbReference type="OrthoDB" id="6400671at2"/>
<dbReference type="GeneID" id="78074626"/>
<sequence>MKKIILLAVAGLAILFGLYGLAGSLSKAPSQETQPIEEKETYLTIWRLNKSVTKGQLVERSDFEVVSLLESEANTLGVAKDMSLEFISGSIFAKDMRMGDLAFPESMVAPDQEGYVDLVIGDNRVPYAIKVQPQSIVGGVITHGTMIDVLSLSLPTEFSIETAETQATRKRNMFVTPVLTGVKVLQVNKSVIDATRTTPATSEINLILELTRKQVATITVAKRISELEVHKSIGEYQKSDLHADAGDVLSNFKSVVEYRSSDVTIN</sequence>
<dbReference type="Proteomes" id="UP000094761">
    <property type="component" value="Unassembled WGS sequence"/>
</dbReference>
<dbReference type="InterPro" id="IPR031571">
    <property type="entry name" value="RcpC_dom"/>
</dbReference>
<reference evidence="2" key="2">
    <citation type="submission" date="2022-11" db="EMBL/GenBank/DDBJ databases">
        <title>Role of the vibriolysin VemA secreted by the emergent pathogen Vibrio europaeus in the colonization of Manila clam mucus.</title>
        <authorList>
            <person name="Martinez C."/>
            <person name="Rodriguez S."/>
            <person name="Vences A."/>
            <person name="Barja J.L."/>
            <person name="Toranzo A.E."/>
            <person name="Dubert J."/>
        </authorList>
    </citation>
    <scope>NUCLEOTIDE SEQUENCE</scope>
    <source>
        <strain evidence="2">3454</strain>
    </source>
</reference>
<gene>
    <name evidence="2" type="primary">cpaB</name>
    <name evidence="3" type="ORF">AZ468_02890</name>
    <name evidence="2" type="ORF">OPW20_00745</name>
</gene>
<dbReference type="EMBL" id="LUAX01000001">
    <property type="protein sequence ID" value="OAN00088.1"/>
    <property type="molecule type" value="Genomic_DNA"/>
</dbReference>
<proteinExistence type="predicted"/>
<reference evidence="3 4" key="1">
    <citation type="submission" date="2016-03" db="EMBL/GenBank/DDBJ databases">
        <title>Draft genome sequence of the Vibrio tubiashii subs. europaeus.</title>
        <authorList>
            <person name="Spinard E."/>
            <person name="Dubert J."/>
            <person name="Nelson D.R."/>
            <person name="Barja J.L."/>
        </authorList>
    </citation>
    <scope>NUCLEOTIDE SEQUENCE [LARGE SCALE GENOMIC DNA]</scope>
    <source>
        <strain evidence="4">PP-638</strain>
        <strain evidence="3">PP2-638</strain>
    </source>
</reference>
<protein>
    <submittedName>
        <fullName evidence="3">Flp pilus assembly protein CpaB</fullName>
    </submittedName>
</protein>
<name>A0A178JEU4_9VIBR</name>
<feature type="domain" description="Flp pilus assembly protein RcpC/CpaB" evidence="1">
    <location>
        <begin position="119"/>
        <end position="228"/>
    </location>
</feature>
<accession>A0A178JEU4</accession>
<evidence type="ECO:0000313" key="5">
    <source>
        <dbReference type="Proteomes" id="UP001150001"/>
    </source>
</evidence>
<dbReference type="NCBIfam" id="TIGR03177">
    <property type="entry name" value="pilus_cpaB"/>
    <property type="match status" value="1"/>
</dbReference>
<dbReference type="AlphaFoldDB" id="A0A178JEU4"/>
<dbReference type="RefSeq" id="WP_069666042.1">
    <property type="nucleotide sequence ID" value="NZ_CP180205.1"/>
</dbReference>
<evidence type="ECO:0000313" key="2">
    <source>
        <dbReference type="EMBL" id="MDC5738569.1"/>
    </source>
</evidence>
<dbReference type="Pfam" id="PF16976">
    <property type="entry name" value="RcpC"/>
    <property type="match status" value="1"/>
</dbReference>
<keyword evidence="5" id="KW-1185">Reference proteome</keyword>